<evidence type="ECO:0000256" key="4">
    <source>
        <dbReference type="ARBA" id="ARBA00023163"/>
    </source>
</evidence>
<evidence type="ECO:0000313" key="7">
    <source>
        <dbReference type="EMBL" id="PKA65639.1"/>
    </source>
</evidence>
<organism evidence="7 8">
    <name type="scientific">Apostasia shenzhenica</name>
    <dbReference type="NCBI Taxonomy" id="1088818"/>
    <lineage>
        <taxon>Eukaryota</taxon>
        <taxon>Viridiplantae</taxon>
        <taxon>Streptophyta</taxon>
        <taxon>Embryophyta</taxon>
        <taxon>Tracheophyta</taxon>
        <taxon>Spermatophyta</taxon>
        <taxon>Magnoliopsida</taxon>
        <taxon>Liliopsida</taxon>
        <taxon>Asparagales</taxon>
        <taxon>Orchidaceae</taxon>
        <taxon>Apostasioideae</taxon>
        <taxon>Apostasia</taxon>
    </lineage>
</organism>
<accession>A0A2I0BCV2</accession>
<dbReference type="FunFam" id="3.30.730.10:FF:000001">
    <property type="entry name" value="Ethylene-responsive transcription factor 2"/>
    <property type="match status" value="1"/>
</dbReference>
<name>A0A2I0BCV2_9ASPA</name>
<dbReference type="Pfam" id="PF00847">
    <property type="entry name" value="AP2"/>
    <property type="match status" value="1"/>
</dbReference>
<dbReference type="EMBL" id="KZ451890">
    <property type="protein sequence ID" value="PKA65639.1"/>
    <property type="molecule type" value="Genomic_DNA"/>
</dbReference>
<evidence type="ECO:0000256" key="5">
    <source>
        <dbReference type="ARBA" id="ARBA00023242"/>
    </source>
</evidence>
<dbReference type="PROSITE" id="PS51032">
    <property type="entry name" value="AP2_ERF"/>
    <property type="match status" value="1"/>
</dbReference>
<dbReference type="SMART" id="SM00380">
    <property type="entry name" value="AP2"/>
    <property type="match status" value="1"/>
</dbReference>
<dbReference type="CDD" id="cd00018">
    <property type="entry name" value="AP2"/>
    <property type="match status" value="1"/>
</dbReference>
<dbReference type="GO" id="GO:0003700">
    <property type="term" value="F:DNA-binding transcription factor activity"/>
    <property type="evidence" value="ECO:0007669"/>
    <property type="project" value="InterPro"/>
</dbReference>
<comment type="subcellular location">
    <subcellularLocation>
        <location evidence="1">Nucleus</location>
    </subcellularLocation>
</comment>
<evidence type="ECO:0000256" key="3">
    <source>
        <dbReference type="ARBA" id="ARBA00023125"/>
    </source>
</evidence>
<feature type="domain" description="AP2/ERF" evidence="6">
    <location>
        <begin position="82"/>
        <end position="139"/>
    </location>
</feature>
<keyword evidence="2" id="KW-0805">Transcription regulation</keyword>
<dbReference type="PANTHER" id="PTHR31190:SF181">
    <property type="entry name" value="OS02G0764700 PROTEIN"/>
    <property type="match status" value="1"/>
</dbReference>
<dbReference type="Gene3D" id="3.30.730.10">
    <property type="entry name" value="AP2/ERF domain"/>
    <property type="match status" value="1"/>
</dbReference>
<keyword evidence="8" id="KW-1185">Reference proteome</keyword>
<evidence type="ECO:0000256" key="1">
    <source>
        <dbReference type="ARBA" id="ARBA00004123"/>
    </source>
</evidence>
<keyword evidence="3" id="KW-0238">DNA-binding</keyword>
<sequence length="205" mass="22626">MDPATAFPSLLRLRLSPEQETSIIVATLRHVISGHSAADAAPEIPFPPADICLASRFKDEAASSMVEVKVDGGRRRPKKKNKYRGVRQRPWGKWAAEIRDPRRAVRKWLGTFDTAEEAARAYDLAAIEFRGARAKLNFPFPDRNPAAAGGDLQGASAVASPPSLSSQPVVLQPEAVKMEEFWDVLQLQELLPPDEVAMSDIWMLL</sequence>
<dbReference type="Proteomes" id="UP000236161">
    <property type="component" value="Unassembled WGS sequence"/>
</dbReference>
<dbReference type="SUPFAM" id="SSF54171">
    <property type="entry name" value="DNA-binding domain"/>
    <property type="match status" value="1"/>
</dbReference>
<dbReference type="InterPro" id="IPR036955">
    <property type="entry name" value="AP2/ERF_dom_sf"/>
</dbReference>
<keyword evidence="5" id="KW-0539">Nucleus</keyword>
<dbReference type="OrthoDB" id="49610at2759"/>
<evidence type="ECO:0000259" key="6">
    <source>
        <dbReference type="PROSITE" id="PS51032"/>
    </source>
</evidence>
<keyword evidence="4" id="KW-0804">Transcription</keyword>
<dbReference type="InterPro" id="IPR001471">
    <property type="entry name" value="AP2/ERF_dom"/>
</dbReference>
<dbReference type="GO" id="GO:0005634">
    <property type="term" value="C:nucleus"/>
    <property type="evidence" value="ECO:0007669"/>
    <property type="project" value="UniProtKB-SubCell"/>
</dbReference>
<dbReference type="PANTHER" id="PTHR31190">
    <property type="entry name" value="DNA-BINDING DOMAIN"/>
    <property type="match status" value="1"/>
</dbReference>
<dbReference type="AlphaFoldDB" id="A0A2I0BCV2"/>
<proteinExistence type="predicted"/>
<dbReference type="PRINTS" id="PR00367">
    <property type="entry name" value="ETHRSPELEMNT"/>
</dbReference>
<dbReference type="GO" id="GO:0009873">
    <property type="term" value="P:ethylene-activated signaling pathway"/>
    <property type="evidence" value="ECO:0007669"/>
    <property type="project" value="InterPro"/>
</dbReference>
<reference evidence="7 8" key="1">
    <citation type="journal article" date="2017" name="Nature">
        <title>The Apostasia genome and the evolution of orchids.</title>
        <authorList>
            <person name="Zhang G.Q."/>
            <person name="Liu K.W."/>
            <person name="Li Z."/>
            <person name="Lohaus R."/>
            <person name="Hsiao Y.Y."/>
            <person name="Niu S.C."/>
            <person name="Wang J.Y."/>
            <person name="Lin Y.C."/>
            <person name="Xu Q."/>
            <person name="Chen L.J."/>
            <person name="Yoshida K."/>
            <person name="Fujiwara S."/>
            <person name="Wang Z.W."/>
            <person name="Zhang Y.Q."/>
            <person name="Mitsuda N."/>
            <person name="Wang M."/>
            <person name="Liu G.H."/>
            <person name="Pecoraro L."/>
            <person name="Huang H.X."/>
            <person name="Xiao X.J."/>
            <person name="Lin M."/>
            <person name="Wu X.Y."/>
            <person name="Wu W.L."/>
            <person name="Chen Y.Y."/>
            <person name="Chang S.B."/>
            <person name="Sakamoto S."/>
            <person name="Ohme-Takagi M."/>
            <person name="Yagi M."/>
            <person name="Zeng S.J."/>
            <person name="Shen C.Y."/>
            <person name="Yeh C.M."/>
            <person name="Luo Y.B."/>
            <person name="Tsai W.C."/>
            <person name="Van de Peer Y."/>
            <person name="Liu Z.J."/>
        </authorList>
    </citation>
    <scope>NUCLEOTIDE SEQUENCE [LARGE SCALE GENOMIC DNA]</scope>
    <source>
        <strain evidence="8">cv. Shenzhen</strain>
        <tissue evidence="7">Stem</tissue>
    </source>
</reference>
<protein>
    <submittedName>
        <fullName evidence="7">Ethylene-responsive transcription factor ERF112</fullName>
    </submittedName>
</protein>
<dbReference type="InterPro" id="IPR044808">
    <property type="entry name" value="ERF_plant"/>
</dbReference>
<dbReference type="GO" id="GO:0003677">
    <property type="term" value="F:DNA binding"/>
    <property type="evidence" value="ECO:0007669"/>
    <property type="project" value="UniProtKB-KW"/>
</dbReference>
<evidence type="ECO:0000313" key="8">
    <source>
        <dbReference type="Proteomes" id="UP000236161"/>
    </source>
</evidence>
<dbReference type="InterPro" id="IPR016177">
    <property type="entry name" value="DNA-bd_dom_sf"/>
</dbReference>
<dbReference type="STRING" id="1088818.A0A2I0BCV2"/>
<evidence type="ECO:0000256" key="2">
    <source>
        <dbReference type="ARBA" id="ARBA00023015"/>
    </source>
</evidence>
<gene>
    <name evidence="7" type="primary">ERF112</name>
    <name evidence="7" type="ORF">AXF42_Ash013053</name>
</gene>